<evidence type="ECO:0000313" key="2">
    <source>
        <dbReference type="EMBL" id="PST84272.1"/>
    </source>
</evidence>
<dbReference type="GO" id="GO:0008757">
    <property type="term" value="F:S-adenosylmethionine-dependent methyltransferase activity"/>
    <property type="evidence" value="ECO:0007669"/>
    <property type="project" value="InterPro"/>
</dbReference>
<feature type="domain" description="Methyltransferase type 11" evidence="1">
    <location>
        <begin position="48"/>
        <end position="140"/>
    </location>
</feature>
<dbReference type="OrthoDB" id="703529at2"/>
<comment type="caution">
    <text evidence="2">The sequence shown here is derived from an EMBL/GenBank/DDBJ whole genome shotgun (WGS) entry which is preliminary data.</text>
</comment>
<dbReference type="GO" id="GO:0032259">
    <property type="term" value="P:methylation"/>
    <property type="evidence" value="ECO:0007669"/>
    <property type="project" value="UniProtKB-KW"/>
</dbReference>
<reference evidence="2 3" key="1">
    <citation type="submission" date="2018-03" db="EMBL/GenBank/DDBJ databases">
        <authorList>
            <person name="Keele B.F."/>
        </authorList>
    </citation>
    <scope>NUCLEOTIDE SEQUENCE [LARGE SCALE GENOMIC DNA]</scope>
    <source>
        <strain evidence="2 3">YL28-9</strain>
    </source>
</reference>
<dbReference type="PANTHER" id="PTHR43464:SF77">
    <property type="entry name" value="BLL3586 PROTEIN"/>
    <property type="match status" value="1"/>
</dbReference>
<accession>A0A2T3HPA2</accession>
<name>A0A2T3HPA2_9SPHI</name>
<dbReference type="PANTHER" id="PTHR43464">
    <property type="entry name" value="METHYLTRANSFERASE"/>
    <property type="match status" value="1"/>
</dbReference>
<keyword evidence="2" id="KW-0489">Methyltransferase</keyword>
<dbReference type="EMBL" id="PYLS01000004">
    <property type="protein sequence ID" value="PST84272.1"/>
    <property type="molecule type" value="Genomic_DNA"/>
</dbReference>
<gene>
    <name evidence="2" type="ORF">C7T94_06000</name>
</gene>
<dbReference type="RefSeq" id="WP_107214371.1">
    <property type="nucleotide sequence ID" value="NZ_KZ686268.1"/>
</dbReference>
<proteinExistence type="predicted"/>
<protein>
    <submittedName>
        <fullName evidence="2">SAM-dependent methyltransferase</fullName>
    </submittedName>
</protein>
<keyword evidence="3" id="KW-1185">Reference proteome</keyword>
<dbReference type="InterPro" id="IPR013216">
    <property type="entry name" value="Methyltransf_11"/>
</dbReference>
<dbReference type="Proteomes" id="UP000240912">
    <property type="component" value="Unassembled WGS sequence"/>
</dbReference>
<dbReference type="CDD" id="cd02440">
    <property type="entry name" value="AdoMet_MTases"/>
    <property type="match status" value="1"/>
</dbReference>
<evidence type="ECO:0000259" key="1">
    <source>
        <dbReference type="Pfam" id="PF08241"/>
    </source>
</evidence>
<dbReference type="AlphaFoldDB" id="A0A2T3HPA2"/>
<dbReference type="Gene3D" id="3.40.50.150">
    <property type="entry name" value="Vaccinia Virus protein VP39"/>
    <property type="match status" value="1"/>
</dbReference>
<dbReference type="InterPro" id="IPR029063">
    <property type="entry name" value="SAM-dependent_MTases_sf"/>
</dbReference>
<sequence length="212" mass="23238">MDSQNDKPGFWESAFNEKGEMWGFAPANSAVRANDLFLKQGPGKVLVPGIGYGRNARLFVESGMDVTGIEISETAIAMAKKHFGEALKIYHGSVTDMPFDADLYDGIFCHALIHLLDAPERAKLIADCYRQMAPGGHMIFTVISKTAATYGKGRPIGPDRYEQFGGVNLFFYDEDAIVAEFSGAGLLSIAPISENQPFFFIVCRRPLNDITS</sequence>
<dbReference type="Pfam" id="PF08241">
    <property type="entry name" value="Methyltransf_11"/>
    <property type="match status" value="1"/>
</dbReference>
<dbReference type="SUPFAM" id="SSF53335">
    <property type="entry name" value="S-adenosyl-L-methionine-dependent methyltransferases"/>
    <property type="match status" value="1"/>
</dbReference>
<evidence type="ECO:0000313" key="3">
    <source>
        <dbReference type="Proteomes" id="UP000240912"/>
    </source>
</evidence>
<organism evidence="2 3">
    <name type="scientific">Pedobacter yulinensis</name>
    <dbReference type="NCBI Taxonomy" id="2126353"/>
    <lineage>
        <taxon>Bacteria</taxon>
        <taxon>Pseudomonadati</taxon>
        <taxon>Bacteroidota</taxon>
        <taxon>Sphingobacteriia</taxon>
        <taxon>Sphingobacteriales</taxon>
        <taxon>Sphingobacteriaceae</taxon>
        <taxon>Pedobacter</taxon>
    </lineage>
</organism>
<keyword evidence="2" id="KW-0808">Transferase</keyword>